<keyword evidence="1" id="KW-0472">Membrane</keyword>
<keyword evidence="1" id="KW-1133">Transmembrane helix</keyword>
<dbReference type="RefSeq" id="WP_089907040.1">
    <property type="nucleotide sequence ID" value="NZ_FOBB01000001.1"/>
</dbReference>
<feature type="transmembrane region" description="Helical" evidence="1">
    <location>
        <begin position="42"/>
        <end position="59"/>
    </location>
</feature>
<name>A0A1H7KFZ0_9BACT</name>
<sequence length="231" mass="25396">MEKIFTVTLVLHIIGGTLSLITGLVAMLAAKGKSRHRAGGKAFFVAMTLVFVTALAMSLMKGLTFLLMVAFFSYHLLLRGYRALYLKELYKGQRMALPDYLINGVGVIFNTGLLAWGASHLVTHSTYIHTVAVFFGLLGIWMAGSDIKHFIIPPKDKQQWLYTHIGGMCGAYVAAVTAFMVVNVHFLPGLMVWMAPVIIGGTLITLTINRYKRKFNKQAAATETTVPVAVR</sequence>
<evidence type="ECO:0000256" key="1">
    <source>
        <dbReference type="SAM" id="Phobius"/>
    </source>
</evidence>
<evidence type="ECO:0000313" key="3">
    <source>
        <dbReference type="Proteomes" id="UP000198984"/>
    </source>
</evidence>
<feature type="transmembrane region" description="Helical" evidence="1">
    <location>
        <begin position="97"/>
        <end position="118"/>
    </location>
</feature>
<feature type="transmembrane region" description="Helical" evidence="1">
    <location>
        <begin position="165"/>
        <end position="184"/>
    </location>
</feature>
<feature type="transmembrane region" description="Helical" evidence="1">
    <location>
        <begin position="124"/>
        <end position="144"/>
    </location>
</feature>
<evidence type="ECO:0008006" key="4">
    <source>
        <dbReference type="Google" id="ProtNLM"/>
    </source>
</evidence>
<dbReference type="OrthoDB" id="5984490at2"/>
<feature type="transmembrane region" description="Helical" evidence="1">
    <location>
        <begin position="190"/>
        <end position="208"/>
    </location>
</feature>
<organism evidence="2 3">
    <name type="scientific">Chitinophaga rupis</name>
    <dbReference type="NCBI Taxonomy" id="573321"/>
    <lineage>
        <taxon>Bacteria</taxon>
        <taxon>Pseudomonadati</taxon>
        <taxon>Bacteroidota</taxon>
        <taxon>Chitinophagia</taxon>
        <taxon>Chitinophagales</taxon>
        <taxon>Chitinophagaceae</taxon>
        <taxon>Chitinophaga</taxon>
    </lineage>
</organism>
<dbReference type="STRING" id="573321.SAMN04488505_1011001"/>
<dbReference type="EMBL" id="FOBB01000001">
    <property type="protein sequence ID" value="SEK84857.1"/>
    <property type="molecule type" value="Genomic_DNA"/>
</dbReference>
<proteinExistence type="predicted"/>
<dbReference type="Proteomes" id="UP000198984">
    <property type="component" value="Unassembled WGS sequence"/>
</dbReference>
<reference evidence="2 3" key="1">
    <citation type="submission" date="2016-10" db="EMBL/GenBank/DDBJ databases">
        <authorList>
            <person name="de Groot N.N."/>
        </authorList>
    </citation>
    <scope>NUCLEOTIDE SEQUENCE [LARGE SCALE GENOMIC DNA]</scope>
    <source>
        <strain evidence="2 3">DSM 21039</strain>
    </source>
</reference>
<evidence type="ECO:0000313" key="2">
    <source>
        <dbReference type="EMBL" id="SEK84857.1"/>
    </source>
</evidence>
<dbReference type="AlphaFoldDB" id="A0A1H7KFZ0"/>
<feature type="transmembrane region" description="Helical" evidence="1">
    <location>
        <begin position="6"/>
        <end position="30"/>
    </location>
</feature>
<keyword evidence="3" id="KW-1185">Reference proteome</keyword>
<gene>
    <name evidence="2" type="ORF">SAMN04488505_1011001</name>
</gene>
<protein>
    <recommendedName>
        <fullName evidence="4">DUF2306 domain-containing protein</fullName>
    </recommendedName>
</protein>
<keyword evidence="1" id="KW-0812">Transmembrane</keyword>
<accession>A0A1H7KFZ0</accession>